<dbReference type="OrthoDB" id="200385at2759"/>
<dbReference type="InterPro" id="IPR029044">
    <property type="entry name" value="Nucleotide-diphossugar_trans"/>
</dbReference>
<organism evidence="2 3">
    <name type="scientific">Triparma retinervis</name>
    <dbReference type="NCBI Taxonomy" id="2557542"/>
    <lineage>
        <taxon>Eukaryota</taxon>
        <taxon>Sar</taxon>
        <taxon>Stramenopiles</taxon>
        <taxon>Ochrophyta</taxon>
        <taxon>Bolidophyceae</taxon>
        <taxon>Parmales</taxon>
        <taxon>Triparmaceae</taxon>
        <taxon>Triparma</taxon>
    </lineage>
</organism>
<dbReference type="Proteomes" id="UP001165082">
    <property type="component" value="Unassembled WGS sequence"/>
</dbReference>
<proteinExistence type="predicted"/>
<keyword evidence="1" id="KW-0732">Signal</keyword>
<dbReference type="EMBL" id="BRXZ01002721">
    <property type="protein sequence ID" value="GMH68802.1"/>
    <property type="molecule type" value="Genomic_DNA"/>
</dbReference>
<feature type="signal peptide" evidence="1">
    <location>
        <begin position="1"/>
        <end position="22"/>
    </location>
</feature>
<accession>A0A9W7AAP4</accession>
<keyword evidence="3" id="KW-1185">Reference proteome</keyword>
<protein>
    <submittedName>
        <fullName evidence="2">Uncharacterized protein</fullName>
    </submittedName>
</protein>
<dbReference type="SUPFAM" id="SSF53448">
    <property type="entry name" value="Nucleotide-diphospho-sugar transferases"/>
    <property type="match status" value="1"/>
</dbReference>
<reference evidence="2" key="1">
    <citation type="submission" date="2022-07" db="EMBL/GenBank/DDBJ databases">
        <title>Genome analysis of Parmales, a sister group of diatoms, reveals the evolutionary specialization of diatoms from phago-mixotrophs to photoautotrophs.</title>
        <authorList>
            <person name="Ban H."/>
            <person name="Sato S."/>
            <person name="Yoshikawa S."/>
            <person name="Kazumasa Y."/>
            <person name="Nakamura Y."/>
            <person name="Ichinomiya M."/>
            <person name="Saitoh K."/>
            <person name="Sato N."/>
            <person name="Blanc-Mathieu R."/>
            <person name="Endo H."/>
            <person name="Kuwata A."/>
            <person name="Ogata H."/>
        </authorList>
    </citation>
    <scope>NUCLEOTIDE SEQUENCE</scope>
</reference>
<name>A0A9W7AAP4_9STRA</name>
<evidence type="ECO:0000256" key="1">
    <source>
        <dbReference type="SAM" id="SignalP"/>
    </source>
</evidence>
<evidence type="ECO:0000313" key="2">
    <source>
        <dbReference type="EMBL" id="GMH68802.1"/>
    </source>
</evidence>
<sequence length="610" mass="67011">MLPRSLVLVLASFVLLAQPSRSINSVAFPEGEEVIYKLSISANEESHGFWPGNLEFGANFERVDGLSRSSADLEVCFSSSTEGMNAAYKLVEGCTPIAGNDNWRVFGVENGRHTVVGALFEDGRMVSKPDSFVFHVSLREREPPEILRECKAAEGTSVAGLLLREMAAEDGLAYGTHRNADYLRRLTVEGGVVGTVSVVHEEDDPRMLAERARGGVLEDQVGLLERGVRGGCAEKFNFLDGGTEGVVDGLKPSFVVLDGGGGREGYLVQLISKWYSAPSVKMIVVSNYSLCEVLKRQPSPPHFDGGDSLLTSNDELVVIKGGRKSEAESESEPGSKNAIVVVSVSHPSNLRPWTQLVIKRISSYAKKCGCDLVIYEEIDVAGCDASSFRLCAMLMKLKALKRTLGDYDRVMLLDDTALVRGDTPDLFQVVPEDLVGGMYESFKGGDVEKRFLGEVSEFYGLMAEGAGGGNGHVMNTGVMVLSKKHHFDMLFNNSYWNEEQYVRLDASLLGDQGYVNAMMLREWGWNWGGKVMDLGPRFNYVGSFENINRMKVDFRSEESYIVHATTGLLVTQVAKDGALETYEMITDENGTVLRVEYLKDIDEKWGVLGL</sequence>
<dbReference type="AlphaFoldDB" id="A0A9W7AAP4"/>
<evidence type="ECO:0000313" key="3">
    <source>
        <dbReference type="Proteomes" id="UP001165082"/>
    </source>
</evidence>
<feature type="chain" id="PRO_5040881648" evidence="1">
    <location>
        <begin position="23"/>
        <end position="610"/>
    </location>
</feature>
<gene>
    <name evidence="2" type="ORF">TrRE_jg7994</name>
</gene>
<comment type="caution">
    <text evidence="2">The sequence shown here is derived from an EMBL/GenBank/DDBJ whole genome shotgun (WGS) entry which is preliminary data.</text>
</comment>
<dbReference type="Gene3D" id="3.90.550.10">
    <property type="entry name" value="Spore Coat Polysaccharide Biosynthesis Protein SpsA, Chain A"/>
    <property type="match status" value="1"/>
</dbReference>